<sequence>MKEPELTAKILSWLQILRTRPYMVIPANSDSELLYESLAVYITGYLDGIGAATDKNLSTNIHRWHELQHGKSTSLPWHIAIRLLHEKASDKELCKLLLDDIKIYFKQNPNWQEAEDMPLRIWFEHMEDE</sequence>
<dbReference type="Proteomes" id="UP000829925">
    <property type="component" value="Chromosome"/>
</dbReference>
<keyword evidence="2" id="KW-1185">Reference proteome</keyword>
<dbReference type="EMBL" id="CP095053">
    <property type="protein sequence ID" value="UOR06633.1"/>
    <property type="molecule type" value="Genomic_DNA"/>
</dbReference>
<dbReference type="AlphaFoldDB" id="A0A8T9T0Y4"/>
<protein>
    <submittedName>
        <fullName evidence="1">Uncharacterized protein</fullName>
    </submittedName>
</protein>
<gene>
    <name evidence="1" type="ORF">MUN82_05920</name>
</gene>
<organism evidence="1 2">
    <name type="scientific">Hymenobacter aerilatus</name>
    <dbReference type="NCBI Taxonomy" id="2932251"/>
    <lineage>
        <taxon>Bacteria</taxon>
        <taxon>Pseudomonadati</taxon>
        <taxon>Bacteroidota</taxon>
        <taxon>Cytophagia</taxon>
        <taxon>Cytophagales</taxon>
        <taxon>Hymenobacteraceae</taxon>
        <taxon>Hymenobacter</taxon>
    </lineage>
</organism>
<accession>A0A8T9T0Y4</accession>
<evidence type="ECO:0000313" key="1">
    <source>
        <dbReference type="EMBL" id="UOR06633.1"/>
    </source>
</evidence>
<dbReference type="RefSeq" id="WP_245095736.1">
    <property type="nucleotide sequence ID" value="NZ_CP095053.1"/>
</dbReference>
<reference evidence="1 2" key="1">
    <citation type="submission" date="2022-04" db="EMBL/GenBank/DDBJ databases">
        <title>Hymenobacter sp. isolated from the air.</title>
        <authorList>
            <person name="Won M."/>
            <person name="Lee C.-M."/>
            <person name="Woen H.-Y."/>
            <person name="Kwon S.-W."/>
        </authorList>
    </citation>
    <scope>NUCLEOTIDE SEQUENCE [LARGE SCALE GENOMIC DNA]</scope>
    <source>
        <strain evidence="2">5413 J-13</strain>
    </source>
</reference>
<proteinExistence type="predicted"/>
<dbReference type="KEGG" id="haei:MUN82_05920"/>
<name>A0A8T9T0Y4_9BACT</name>
<evidence type="ECO:0000313" key="2">
    <source>
        <dbReference type="Proteomes" id="UP000829925"/>
    </source>
</evidence>